<dbReference type="AlphaFoldDB" id="A0A8X7CJ74"/>
<comment type="caution">
    <text evidence="1">The sequence shown here is derived from an EMBL/GenBank/DDBJ whole genome shotgun (WGS) entry which is preliminary data.</text>
</comment>
<dbReference type="OrthoDB" id="7698527at2759"/>
<dbReference type="Proteomes" id="UP000886998">
    <property type="component" value="Unassembled WGS sequence"/>
</dbReference>
<accession>A0A8X7CJ74</accession>
<organism evidence="1 2">
    <name type="scientific">Trichonephila inaurata madagascariensis</name>
    <dbReference type="NCBI Taxonomy" id="2747483"/>
    <lineage>
        <taxon>Eukaryota</taxon>
        <taxon>Metazoa</taxon>
        <taxon>Ecdysozoa</taxon>
        <taxon>Arthropoda</taxon>
        <taxon>Chelicerata</taxon>
        <taxon>Arachnida</taxon>
        <taxon>Araneae</taxon>
        <taxon>Araneomorphae</taxon>
        <taxon>Entelegynae</taxon>
        <taxon>Araneoidea</taxon>
        <taxon>Nephilidae</taxon>
        <taxon>Trichonephila</taxon>
        <taxon>Trichonephila inaurata</taxon>
    </lineage>
</organism>
<name>A0A8X7CJ74_9ARAC</name>
<keyword evidence="2" id="KW-1185">Reference proteome</keyword>
<evidence type="ECO:0000313" key="2">
    <source>
        <dbReference type="Proteomes" id="UP000886998"/>
    </source>
</evidence>
<proteinExistence type="predicted"/>
<reference evidence="1" key="1">
    <citation type="submission" date="2020-08" db="EMBL/GenBank/DDBJ databases">
        <title>Multicomponent nature underlies the extraordinary mechanical properties of spider dragline silk.</title>
        <authorList>
            <person name="Kono N."/>
            <person name="Nakamura H."/>
            <person name="Mori M."/>
            <person name="Yoshida Y."/>
            <person name="Ohtoshi R."/>
            <person name="Malay A.D."/>
            <person name="Moran D.A.P."/>
            <person name="Tomita M."/>
            <person name="Numata K."/>
            <person name="Arakawa K."/>
        </authorList>
    </citation>
    <scope>NUCLEOTIDE SEQUENCE</scope>
</reference>
<evidence type="ECO:0000313" key="1">
    <source>
        <dbReference type="EMBL" id="GFY69201.1"/>
    </source>
</evidence>
<dbReference type="EMBL" id="BMAV01017501">
    <property type="protein sequence ID" value="GFY69201.1"/>
    <property type="molecule type" value="Genomic_DNA"/>
</dbReference>
<gene>
    <name evidence="1" type="primary">AVEN_10364_1</name>
    <name evidence="1" type="ORF">TNIN_141521</name>
</gene>
<sequence>MGTQIVPPAGRGTFCFRIHGQIYHRTSHLHPAQAGEEKFAQLYVLDSEVATCREAFLGFSPPKKHLFTKMKFTDYHTLERSFN</sequence>
<protein>
    <submittedName>
        <fullName evidence="1">Uncharacterized protein</fullName>
    </submittedName>
</protein>